<sequence>MNYKFLIYISYSYSVPIGLPLEAEILKRGYTVHWFSDEADGKKALIKKENVLPTIHDVLNYKPDIVLTATDDVPDFITGVKAQVFHGFLAQKRPENKNDFSHFRIRGFFDLYCTQGPSTTTGFLKKQKKKKSFEVVETGWSKVDPLFPLEKKKRSTIPTILIASTFTKRLSLAFNPTVFNEIKRLALLGTYDFKMVLHPKLPEDIKQKWENLNGVNFEYINTTNLVPLLKTADVLFADTTSVIQEFLLQKKPVVTFNHTFQHNYLIHVNAAKNIEEALNEALKYPKTLLENIDIFIAELHPYYDGASSKRVIDATIAFLHKDKSYLKSKPLNLIRKYKMRKRLNYFTFKSYHRPYTLKLDD</sequence>
<dbReference type="KEGG" id="lnu:N7U66_18760"/>
<dbReference type="Proteomes" id="UP001164705">
    <property type="component" value="Chromosome"/>
</dbReference>
<gene>
    <name evidence="1" type="ORF">N7U66_18760</name>
</gene>
<keyword evidence="2" id="KW-1185">Reference proteome</keyword>
<protein>
    <submittedName>
        <fullName evidence="1">CDP-glycerol glycerophosphotransferase family protein</fullName>
    </submittedName>
</protein>
<evidence type="ECO:0000313" key="1">
    <source>
        <dbReference type="EMBL" id="WAC01878.1"/>
    </source>
</evidence>
<accession>A0A9E8SCZ3</accession>
<reference evidence="1" key="1">
    <citation type="submission" date="2022-11" db="EMBL/GenBank/DDBJ databases">
        <title>Lacinutrix neustonica HL-RS19T sp. nov., isolated from the surface microlayer sample of brackish Lake Shihwa.</title>
        <authorList>
            <person name="Choi J.Y."/>
            <person name="Hwang C.Y."/>
        </authorList>
    </citation>
    <scope>NUCLEOTIDE SEQUENCE</scope>
    <source>
        <strain evidence="1">HL-RS19</strain>
    </source>
</reference>
<dbReference type="InterPro" id="IPR043148">
    <property type="entry name" value="TagF_C"/>
</dbReference>
<name>A0A9E8SCZ3_9FLAO</name>
<dbReference type="AlphaFoldDB" id="A0A9E8SCZ3"/>
<proteinExistence type="predicted"/>
<organism evidence="1 2">
    <name type="scientific">Lacinutrix neustonica</name>
    <dbReference type="NCBI Taxonomy" id="2980107"/>
    <lineage>
        <taxon>Bacteria</taxon>
        <taxon>Pseudomonadati</taxon>
        <taxon>Bacteroidota</taxon>
        <taxon>Flavobacteriia</taxon>
        <taxon>Flavobacteriales</taxon>
        <taxon>Flavobacteriaceae</taxon>
        <taxon>Lacinutrix</taxon>
    </lineage>
</organism>
<dbReference type="EMBL" id="CP113088">
    <property type="protein sequence ID" value="WAC01878.1"/>
    <property type="molecule type" value="Genomic_DNA"/>
</dbReference>
<evidence type="ECO:0000313" key="2">
    <source>
        <dbReference type="Proteomes" id="UP001164705"/>
    </source>
</evidence>
<dbReference type="RefSeq" id="WP_267676476.1">
    <property type="nucleotide sequence ID" value="NZ_CP113088.1"/>
</dbReference>
<dbReference type="Gene3D" id="3.40.50.12580">
    <property type="match status" value="1"/>
</dbReference>
<dbReference type="SUPFAM" id="SSF53756">
    <property type="entry name" value="UDP-Glycosyltransferase/glycogen phosphorylase"/>
    <property type="match status" value="1"/>
</dbReference>